<sequence length="88" mass="10034">MHLHVPRATSLGALKVFHILIRACNERVLDIHSCMCICICIDTNVCEHSYDQQTPLSSPALLRIRRLTQNFTCRYAGYYVGHFNQVGV</sequence>
<proteinExistence type="predicted"/>
<accession>A0A1A8YRD5</accession>
<reference evidence="2" key="1">
    <citation type="submission" date="2016-05" db="EMBL/GenBank/DDBJ databases">
        <authorList>
            <person name="Naeem Raeece"/>
        </authorList>
    </citation>
    <scope>NUCLEOTIDE SEQUENCE [LARGE SCALE GENOMIC DNA]</scope>
</reference>
<organism evidence="1 2">
    <name type="scientific">Plasmodium ovale wallikeri</name>
    <dbReference type="NCBI Taxonomy" id="864142"/>
    <lineage>
        <taxon>Eukaryota</taxon>
        <taxon>Sar</taxon>
        <taxon>Alveolata</taxon>
        <taxon>Apicomplexa</taxon>
        <taxon>Aconoidasida</taxon>
        <taxon>Haemosporida</taxon>
        <taxon>Plasmodiidae</taxon>
        <taxon>Plasmodium</taxon>
        <taxon>Plasmodium (Plasmodium)</taxon>
    </lineage>
</organism>
<gene>
    <name evidence="1" type="ORF">POVWA1_020990</name>
</gene>
<keyword evidence="2" id="KW-1185">Reference proteome</keyword>
<evidence type="ECO:0000313" key="2">
    <source>
        <dbReference type="Proteomes" id="UP000078555"/>
    </source>
</evidence>
<name>A0A1A8YRD5_PLAOA</name>
<dbReference type="EMBL" id="FLRD01000067">
    <property type="protein sequence ID" value="SBT34196.1"/>
    <property type="molecule type" value="Genomic_DNA"/>
</dbReference>
<protein>
    <submittedName>
        <fullName evidence="1">Uncharacterized protein</fullName>
    </submittedName>
</protein>
<evidence type="ECO:0000313" key="1">
    <source>
        <dbReference type="EMBL" id="SBT34196.1"/>
    </source>
</evidence>
<dbReference type="Proteomes" id="UP000078555">
    <property type="component" value="Unassembled WGS sequence"/>
</dbReference>
<dbReference type="AlphaFoldDB" id="A0A1A8YRD5"/>